<keyword evidence="6" id="KW-0966">Cell projection</keyword>
<dbReference type="Gene3D" id="2.30.30.760">
    <property type="match status" value="1"/>
</dbReference>
<comment type="subcellular location">
    <subcellularLocation>
        <location evidence="1 4">Periplasm</location>
    </subcellularLocation>
</comment>
<reference evidence="6 7" key="1">
    <citation type="submission" date="2019-01" db="EMBL/GenBank/DDBJ databases">
        <title>Sinorhodobacter populi sp. nov. isolated from the symptomatic bark tissue of Populus euramericana canker.</title>
        <authorList>
            <person name="Xu G."/>
        </authorList>
    </citation>
    <scope>NUCLEOTIDE SEQUENCE [LARGE SCALE GENOMIC DNA]</scope>
    <source>
        <strain evidence="6 7">2D-5</strain>
    </source>
</reference>
<comment type="function">
    <text evidence="4">Involved in the assembly process of the P-ring formation. It may associate with FlgF on the rod constituting a structure essential for the P-ring assembly or may act as a modulator protein for the P-ring assembly.</text>
</comment>
<proteinExistence type="inferred from homology"/>
<dbReference type="Gene3D" id="3.90.1210.10">
    <property type="entry name" value="Antifreeze-like/N-acetylneuraminic acid synthase C-terminal domain"/>
    <property type="match status" value="1"/>
</dbReference>
<dbReference type="SMART" id="SM00858">
    <property type="entry name" value="SAF"/>
    <property type="match status" value="1"/>
</dbReference>
<evidence type="ECO:0000259" key="5">
    <source>
        <dbReference type="SMART" id="SM00858"/>
    </source>
</evidence>
<dbReference type="SUPFAM" id="SSF51269">
    <property type="entry name" value="AFP III-like domain"/>
    <property type="match status" value="1"/>
</dbReference>
<organism evidence="6 7">
    <name type="scientific">Paenirhodobacter populi</name>
    <dbReference type="NCBI Taxonomy" id="2306993"/>
    <lineage>
        <taxon>Bacteria</taxon>
        <taxon>Pseudomonadati</taxon>
        <taxon>Pseudomonadota</taxon>
        <taxon>Alphaproteobacteria</taxon>
        <taxon>Rhodobacterales</taxon>
        <taxon>Rhodobacter group</taxon>
        <taxon>Paenirhodobacter</taxon>
    </lineage>
</organism>
<comment type="caution">
    <text evidence="6">The sequence shown here is derived from an EMBL/GenBank/DDBJ whole genome shotgun (WGS) entry which is preliminary data.</text>
</comment>
<dbReference type="Pfam" id="PF13144">
    <property type="entry name" value="ChapFlgA"/>
    <property type="match status" value="1"/>
</dbReference>
<dbReference type="EMBL" id="SAUW01000008">
    <property type="protein sequence ID" value="RWR12293.1"/>
    <property type="molecule type" value="Genomic_DNA"/>
</dbReference>
<sequence>MKVGVLLALGCLVVAVPAAGWAETLVAARVIKARAILTAEDLKLVPEDIPGGVSDPGAVIGREIRVAVYAGQPIRPEDVAPPTVIERNQRVTVAYRKGGLSILAEGRALGRGGIGDTIRVMNSGSKMTVDATIGDDGVAYVHSE</sequence>
<dbReference type="Proteomes" id="UP000285710">
    <property type="component" value="Unassembled WGS sequence"/>
</dbReference>
<keyword evidence="6" id="KW-0282">Flagellum</keyword>
<feature type="domain" description="SAF" evidence="5">
    <location>
        <begin position="22"/>
        <end position="80"/>
    </location>
</feature>
<dbReference type="GO" id="GO:0044780">
    <property type="term" value="P:bacterial-type flagellum assembly"/>
    <property type="evidence" value="ECO:0007669"/>
    <property type="project" value="InterPro"/>
</dbReference>
<keyword evidence="3 4" id="KW-0574">Periplasm</keyword>
<dbReference type="InterPro" id="IPR036732">
    <property type="entry name" value="AFP_Neu5c_C_sf"/>
</dbReference>
<name>A0A443IVY0_9RHOB</name>
<evidence type="ECO:0000256" key="1">
    <source>
        <dbReference type="ARBA" id="ARBA00004418"/>
    </source>
</evidence>
<dbReference type="InterPro" id="IPR017585">
    <property type="entry name" value="SAF_FlgA"/>
</dbReference>
<dbReference type="InterPro" id="IPR039246">
    <property type="entry name" value="Flagellar_FlgA"/>
</dbReference>
<keyword evidence="7" id="KW-1185">Reference proteome</keyword>
<evidence type="ECO:0000256" key="2">
    <source>
        <dbReference type="ARBA" id="ARBA00022729"/>
    </source>
</evidence>
<comment type="similarity">
    <text evidence="4">Belongs to the FlgA family.</text>
</comment>
<dbReference type="PANTHER" id="PTHR36307:SF1">
    <property type="entry name" value="FLAGELLA BASAL BODY P-RING FORMATION PROTEIN FLGA"/>
    <property type="match status" value="1"/>
</dbReference>
<accession>A0A443IVY0</accession>
<protein>
    <recommendedName>
        <fullName evidence="4">Flagella basal body P-ring formation protein FlgA</fullName>
    </recommendedName>
</protein>
<dbReference type="GO" id="GO:0042597">
    <property type="term" value="C:periplasmic space"/>
    <property type="evidence" value="ECO:0007669"/>
    <property type="project" value="UniProtKB-SubCell"/>
</dbReference>
<evidence type="ECO:0000313" key="6">
    <source>
        <dbReference type="EMBL" id="RWR12293.1"/>
    </source>
</evidence>
<gene>
    <name evidence="6" type="primary">flgA</name>
    <name evidence="6" type="ORF">D2T33_09305</name>
</gene>
<dbReference type="InterPro" id="IPR013974">
    <property type="entry name" value="SAF"/>
</dbReference>
<evidence type="ECO:0000256" key="3">
    <source>
        <dbReference type="ARBA" id="ARBA00022764"/>
    </source>
</evidence>
<dbReference type="CDD" id="cd11614">
    <property type="entry name" value="SAF_CpaB_FlgA_like"/>
    <property type="match status" value="1"/>
</dbReference>
<reference evidence="6 7" key="2">
    <citation type="submission" date="2019-01" db="EMBL/GenBank/DDBJ databases">
        <authorList>
            <person name="Li Y."/>
        </authorList>
    </citation>
    <scope>NUCLEOTIDE SEQUENCE [LARGE SCALE GENOMIC DNA]</scope>
    <source>
        <strain evidence="6 7">2D-5</strain>
    </source>
</reference>
<evidence type="ECO:0000256" key="4">
    <source>
        <dbReference type="RuleBase" id="RU362063"/>
    </source>
</evidence>
<keyword evidence="2" id="KW-0732">Signal</keyword>
<dbReference type="RefSeq" id="WP_128269598.1">
    <property type="nucleotide sequence ID" value="NZ_SAUW01000008.1"/>
</dbReference>
<keyword evidence="6" id="KW-0969">Cilium</keyword>
<dbReference type="PANTHER" id="PTHR36307">
    <property type="entry name" value="FLAGELLA BASAL BODY P-RING FORMATION PROTEIN FLGA"/>
    <property type="match status" value="1"/>
</dbReference>
<keyword evidence="4" id="KW-1005">Bacterial flagellum biogenesis</keyword>
<dbReference type="AlphaFoldDB" id="A0A443IVY0"/>
<dbReference type="NCBIfam" id="TIGR03170">
    <property type="entry name" value="flgA_cterm"/>
    <property type="match status" value="1"/>
</dbReference>
<evidence type="ECO:0000313" key="7">
    <source>
        <dbReference type="Proteomes" id="UP000285710"/>
    </source>
</evidence>